<name>A0AAV5BLY7_ELECO</name>
<feature type="compositionally biased region" description="Pro residues" evidence="2">
    <location>
        <begin position="152"/>
        <end position="163"/>
    </location>
</feature>
<dbReference type="AlphaFoldDB" id="A0AAV5BLY7"/>
<evidence type="ECO:0000256" key="2">
    <source>
        <dbReference type="SAM" id="MobiDB-lite"/>
    </source>
</evidence>
<protein>
    <recommendedName>
        <fullName evidence="3">SKI-interacting protein SKIP SNW domain-containing protein</fullName>
    </recommendedName>
</protein>
<feature type="domain" description="SKI-interacting protein SKIP SNW" evidence="3">
    <location>
        <begin position="103"/>
        <end position="262"/>
    </location>
</feature>
<accession>A0AAV5BLY7</accession>
<dbReference type="InterPro" id="IPR017862">
    <property type="entry name" value="SKI-int_prot_SKIP"/>
</dbReference>
<feature type="compositionally biased region" description="Basic and acidic residues" evidence="2">
    <location>
        <begin position="417"/>
        <end position="432"/>
    </location>
</feature>
<evidence type="ECO:0000256" key="1">
    <source>
        <dbReference type="ARBA" id="ARBA00010197"/>
    </source>
</evidence>
<evidence type="ECO:0000259" key="3">
    <source>
        <dbReference type="Pfam" id="PF02731"/>
    </source>
</evidence>
<evidence type="ECO:0000313" key="5">
    <source>
        <dbReference type="Proteomes" id="UP001054889"/>
    </source>
</evidence>
<proteinExistence type="inferred from homology"/>
<dbReference type="Proteomes" id="UP001054889">
    <property type="component" value="Unassembled WGS sequence"/>
</dbReference>
<feature type="region of interest" description="Disordered" evidence="2">
    <location>
        <begin position="137"/>
        <end position="168"/>
    </location>
</feature>
<dbReference type="GO" id="GO:0005681">
    <property type="term" value="C:spliceosomal complex"/>
    <property type="evidence" value="ECO:0007669"/>
    <property type="project" value="InterPro"/>
</dbReference>
<feature type="region of interest" description="Disordered" evidence="2">
    <location>
        <begin position="286"/>
        <end position="316"/>
    </location>
</feature>
<evidence type="ECO:0000313" key="4">
    <source>
        <dbReference type="EMBL" id="GJM86917.1"/>
    </source>
</evidence>
<reference evidence="4" key="1">
    <citation type="journal article" date="2018" name="DNA Res.">
        <title>Multiple hybrid de novo genome assembly of finger millet, an orphan allotetraploid crop.</title>
        <authorList>
            <person name="Hatakeyama M."/>
            <person name="Aluri S."/>
            <person name="Balachadran M.T."/>
            <person name="Sivarajan S.R."/>
            <person name="Patrignani A."/>
            <person name="Gruter S."/>
            <person name="Poveda L."/>
            <person name="Shimizu-Inatsugi R."/>
            <person name="Baeten J."/>
            <person name="Francoijs K.J."/>
            <person name="Nataraja K.N."/>
            <person name="Reddy Y.A.N."/>
            <person name="Phadnis S."/>
            <person name="Ravikumar R.L."/>
            <person name="Schlapbach R."/>
            <person name="Sreeman S.M."/>
            <person name="Shimizu K.K."/>
        </authorList>
    </citation>
    <scope>NUCLEOTIDE SEQUENCE</scope>
</reference>
<reference evidence="4" key="2">
    <citation type="submission" date="2021-12" db="EMBL/GenBank/DDBJ databases">
        <title>Resequencing data analysis of finger millet.</title>
        <authorList>
            <person name="Hatakeyama M."/>
            <person name="Aluri S."/>
            <person name="Balachadran M.T."/>
            <person name="Sivarajan S.R."/>
            <person name="Poveda L."/>
            <person name="Shimizu-Inatsugi R."/>
            <person name="Schlapbach R."/>
            <person name="Sreeman S.M."/>
            <person name="Shimizu K.K."/>
        </authorList>
    </citation>
    <scope>NUCLEOTIDE SEQUENCE</scope>
</reference>
<keyword evidence="5" id="KW-1185">Reference proteome</keyword>
<dbReference type="PANTHER" id="PTHR12096">
    <property type="entry name" value="NUCLEAR PROTEIN SKIP-RELATED"/>
    <property type="match status" value="1"/>
</dbReference>
<comment type="caution">
    <text evidence="4">The sequence shown here is derived from an EMBL/GenBank/DDBJ whole genome shotgun (WGS) entry which is preliminary data.</text>
</comment>
<sequence>MGRRDDKGGSKILALTVDARGSVAFDAVVKQGENASKIVYSKHSDLVPKIATADSEAVADDEEEQKEVEETMERTRAALEKIVNVRLSAAQPKNVPTHDSESKFIKYKPSQQSAAFNSGAKERIIRMSEMAVDPLEPPKFKHKRVPRASGSPPVPVMHSPPRPVTVKDQQDWKIPPCISNWKNPKGYTIPLDKRLAADGRGLQEVQINDNFAKLSEALYVAEQKAREAVQMRSKVQRELQLKEKERKEQELRALAQKARMERTGGAPAETREEREARIERDRIREERRRERERERRLEARDAAMGKKSKITRDRDRDVSEKIALGMASTGGAKGGEVMYDQRLFNQDKGMDSGFAADDQYNIYSKGLFTAQSTMSTLYRPKKDGDSDVYGDADEQLEKVMKTERFKPDKAFTGASERAGKRDRPVEFDKQEENDPFGLDQFLTEVKKGKKAVEKIGGGGTMKASAGSSMRDGYEDGGSGRSRINFERGR</sequence>
<comment type="similarity">
    <text evidence="1">Belongs to the SNW family.</text>
</comment>
<dbReference type="Pfam" id="PF02731">
    <property type="entry name" value="SKIP_SNW"/>
    <property type="match status" value="1"/>
</dbReference>
<gene>
    <name evidence="4" type="primary">ga02817</name>
    <name evidence="4" type="ORF">PR202_ga02817</name>
</gene>
<organism evidence="4 5">
    <name type="scientific">Eleusine coracana subsp. coracana</name>
    <dbReference type="NCBI Taxonomy" id="191504"/>
    <lineage>
        <taxon>Eukaryota</taxon>
        <taxon>Viridiplantae</taxon>
        <taxon>Streptophyta</taxon>
        <taxon>Embryophyta</taxon>
        <taxon>Tracheophyta</taxon>
        <taxon>Spermatophyta</taxon>
        <taxon>Magnoliopsida</taxon>
        <taxon>Liliopsida</taxon>
        <taxon>Poales</taxon>
        <taxon>Poaceae</taxon>
        <taxon>PACMAD clade</taxon>
        <taxon>Chloridoideae</taxon>
        <taxon>Cynodonteae</taxon>
        <taxon>Eleusininae</taxon>
        <taxon>Eleusine</taxon>
    </lineage>
</organism>
<dbReference type="EMBL" id="BQKI01000001">
    <property type="protein sequence ID" value="GJM86917.1"/>
    <property type="molecule type" value="Genomic_DNA"/>
</dbReference>
<dbReference type="InterPro" id="IPR004015">
    <property type="entry name" value="SKI-int_prot_SKIP_SNW-dom"/>
</dbReference>
<feature type="region of interest" description="Disordered" evidence="2">
    <location>
        <begin position="401"/>
        <end position="438"/>
    </location>
</feature>
<feature type="region of interest" description="Disordered" evidence="2">
    <location>
        <begin position="453"/>
        <end position="489"/>
    </location>
</feature>
<dbReference type="GO" id="GO:0000398">
    <property type="term" value="P:mRNA splicing, via spliceosome"/>
    <property type="evidence" value="ECO:0007669"/>
    <property type="project" value="InterPro"/>
</dbReference>